<dbReference type="Proteomes" id="UP000652761">
    <property type="component" value="Unassembled WGS sequence"/>
</dbReference>
<evidence type="ECO:0000256" key="1">
    <source>
        <dbReference type="SAM" id="MobiDB-lite"/>
    </source>
</evidence>
<organism evidence="2 3">
    <name type="scientific">Colocasia esculenta</name>
    <name type="common">Wild taro</name>
    <name type="synonym">Arum esculentum</name>
    <dbReference type="NCBI Taxonomy" id="4460"/>
    <lineage>
        <taxon>Eukaryota</taxon>
        <taxon>Viridiplantae</taxon>
        <taxon>Streptophyta</taxon>
        <taxon>Embryophyta</taxon>
        <taxon>Tracheophyta</taxon>
        <taxon>Spermatophyta</taxon>
        <taxon>Magnoliopsida</taxon>
        <taxon>Liliopsida</taxon>
        <taxon>Araceae</taxon>
        <taxon>Aroideae</taxon>
        <taxon>Colocasieae</taxon>
        <taxon>Colocasia</taxon>
    </lineage>
</organism>
<gene>
    <name evidence="2" type="ORF">Taro_000386</name>
</gene>
<proteinExistence type="predicted"/>
<comment type="caution">
    <text evidence="2">The sequence shown here is derived from an EMBL/GenBank/DDBJ whole genome shotgun (WGS) entry which is preliminary data.</text>
</comment>
<dbReference type="EMBL" id="NMUH01000008">
    <property type="protein sequence ID" value="MQL68160.1"/>
    <property type="molecule type" value="Genomic_DNA"/>
</dbReference>
<evidence type="ECO:0000313" key="3">
    <source>
        <dbReference type="Proteomes" id="UP000652761"/>
    </source>
</evidence>
<dbReference type="AlphaFoldDB" id="A0A843TGI5"/>
<sequence>MWTFVVAVAIGGRGVDANLRIFFQQVLKGAWRIVGRVALPNCARKRRSVVQFPWELAEDSLKNLASTSLVAKLISQEIDGQIPCRLLLASTRSREADSVQVRYRFNGLSRGIPPQLVSEQEISGIADIRDWGGGGDDPEESTQCLVGDTLLEETVESDSERGE</sequence>
<evidence type="ECO:0000313" key="2">
    <source>
        <dbReference type="EMBL" id="MQL68160.1"/>
    </source>
</evidence>
<feature type="region of interest" description="Disordered" evidence="1">
    <location>
        <begin position="127"/>
        <end position="163"/>
    </location>
</feature>
<reference evidence="2" key="1">
    <citation type="submission" date="2017-07" db="EMBL/GenBank/DDBJ databases">
        <title>Taro Niue Genome Assembly and Annotation.</title>
        <authorList>
            <person name="Atibalentja N."/>
            <person name="Keating K."/>
            <person name="Fields C.J."/>
        </authorList>
    </citation>
    <scope>NUCLEOTIDE SEQUENCE</scope>
    <source>
        <strain evidence="2">Niue_2</strain>
        <tissue evidence="2">Leaf</tissue>
    </source>
</reference>
<accession>A0A843TGI5</accession>
<keyword evidence="3" id="KW-1185">Reference proteome</keyword>
<protein>
    <submittedName>
        <fullName evidence="2">Uncharacterized protein</fullName>
    </submittedName>
</protein>
<name>A0A843TGI5_COLES</name>